<dbReference type="PANTHER" id="PTHR30543">
    <property type="entry name" value="CHROMATE REDUCTASE"/>
    <property type="match status" value="1"/>
</dbReference>
<dbReference type="PANTHER" id="PTHR30543:SF21">
    <property type="entry name" value="NAD(P)H-DEPENDENT FMN REDUCTASE LOT6"/>
    <property type="match status" value="1"/>
</dbReference>
<gene>
    <name evidence="2" type="ORF">ACFYM3_40700</name>
</gene>
<evidence type="ECO:0000313" key="3">
    <source>
        <dbReference type="Proteomes" id="UP001601288"/>
    </source>
</evidence>
<dbReference type="Proteomes" id="UP001601288">
    <property type="component" value="Unassembled WGS sequence"/>
</dbReference>
<dbReference type="Gene3D" id="3.40.50.360">
    <property type="match status" value="1"/>
</dbReference>
<protein>
    <submittedName>
        <fullName evidence="2">NADPH-dependent FMN reductase</fullName>
        <ecNumber evidence="2">1.-.-.-</ecNumber>
    </submittedName>
</protein>
<proteinExistence type="predicted"/>
<organism evidence="2 3">
    <name type="scientific">Streptomyces massasporeus</name>
    <dbReference type="NCBI Taxonomy" id="67324"/>
    <lineage>
        <taxon>Bacteria</taxon>
        <taxon>Bacillati</taxon>
        <taxon>Actinomycetota</taxon>
        <taxon>Actinomycetes</taxon>
        <taxon>Kitasatosporales</taxon>
        <taxon>Streptomycetaceae</taxon>
        <taxon>Streptomyces</taxon>
    </lineage>
</organism>
<evidence type="ECO:0000259" key="1">
    <source>
        <dbReference type="Pfam" id="PF03358"/>
    </source>
</evidence>
<feature type="domain" description="NADPH-dependent FMN reductase-like" evidence="1">
    <location>
        <begin position="7"/>
        <end position="151"/>
    </location>
</feature>
<dbReference type="EC" id="1.-.-.-" evidence="2"/>
<evidence type="ECO:0000313" key="2">
    <source>
        <dbReference type="EMBL" id="MFE9230788.1"/>
    </source>
</evidence>
<dbReference type="InterPro" id="IPR029039">
    <property type="entry name" value="Flavoprotein-like_sf"/>
</dbReference>
<keyword evidence="3" id="KW-1185">Reference proteome</keyword>
<dbReference type="RefSeq" id="WP_358291364.1">
    <property type="nucleotide sequence ID" value="NZ_JBEYGJ010000049.1"/>
</dbReference>
<dbReference type="GO" id="GO:0016491">
    <property type="term" value="F:oxidoreductase activity"/>
    <property type="evidence" value="ECO:0007669"/>
    <property type="project" value="UniProtKB-KW"/>
</dbReference>
<dbReference type="EMBL" id="JBIAFP010000039">
    <property type="protein sequence ID" value="MFE9230788.1"/>
    <property type="molecule type" value="Genomic_DNA"/>
</dbReference>
<dbReference type="SUPFAM" id="SSF52218">
    <property type="entry name" value="Flavoproteins"/>
    <property type="match status" value="1"/>
</dbReference>
<accession>A0ABW6LRM8</accession>
<name>A0ABW6LRM8_9ACTN</name>
<sequence length="196" mass="21329">MSAEPIRLAAIIGSVRDGRFGPTVMDWFVGEATQRDDVTVDVIDLAETPLSLTGGPTRAPSAEMAQELSRISPRIEAADAYVIVTPEYNHSFPGALKHAIDCHITQWQAKPVGFVCYGGFSGGLRAVEQLRLVFNELHAVPIRDTVSFHGGAAAFDEDNRPKDPNGCNAAAKTLLDQLIWWAVALKEARQKRPYSA</sequence>
<dbReference type="Pfam" id="PF03358">
    <property type="entry name" value="FMN_red"/>
    <property type="match status" value="1"/>
</dbReference>
<keyword evidence="2" id="KW-0560">Oxidoreductase</keyword>
<dbReference type="InterPro" id="IPR005025">
    <property type="entry name" value="FMN_Rdtase-like_dom"/>
</dbReference>
<dbReference type="InterPro" id="IPR050712">
    <property type="entry name" value="NAD(P)H-dep_reductase"/>
</dbReference>
<comment type="caution">
    <text evidence="2">The sequence shown here is derived from an EMBL/GenBank/DDBJ whole genome shotgun (WGS) entry which is preliminary data.</text>
</comment>
<reference evidence="2 3" key="1">
    <citation type="submission" date="2024-10" db="EMBL/GenBank/DDBJ databases">
        <title>The Natural Products Discovery Center: Release of the First 8490 Sequenced Strains for Exploring Actinobacteria Biosynthetic Diversity.</title>
        <authorList>
            <person name="Kalkreuter E."/>
            <person name="Kautsar S.A."/>
            <person name="Yang D."/>
            <person name="Bader C.D."/>
            <person name="Teijaro C.N."/>
            <person name="Fluegel L."/>
            <person name="Davis C.M."/>
            <person name="Simpson J.R."/>
            <person name="Lauterbach L."/>
            <person name="Steele A.D."/>
            <person name="Gui C."/>
            <person name="Meng S."/>
            <person name="Li G."/>
            <person name="Viehrig K."/>
            <person name="Ye F."/>
            <person name="Su P."/>
            <person name="Kiefer A.F."/>
            <person name="Nichols A."/>
            <person name="Cepeda A.J."/>
            <person name="Yan W."/>
            <person name="Fan B."/>
            <person name="Jiang Y."/>
            <person name="Adhikari A."/>
            <person name="Zheng C.-J."/>
            <person name="Schuster L."/>
            <person name="Cowan T.M."/>
            <person name="Smanski M.J."/>
            <person name="Chevrette M.G."/>
            <person name="De Carvalho L.P.S."/>
            <person name="Shen B."/>
        </authorList>
    </citation>
    <scope>NUCLEOTIDE SEQUENCE [LARGE SCALE GENOMIC DNA]</scope>
    <source>
        <strain evidence="2 3">NPDC007066</strain>
    </source>
</reference>